<gene>
    <name evidence="2" type="ORF">DERYTH_LOCUS16505</name>
</gene>
<protein>
    <submittedName>
        <fullName evidence="2">9961_t:CDS:1</fullName>
    </submittedName>
</protein>
<dbReference type="Proteomes" id="UP000789405">
    <property type="component" value="Unassembled WGS sequence"/>
</dbReference>
<evidence type="ECO:0000313" key="3">
    <source>
        <dbReference type="Proteomes" id="UP000789405"/>
    </source>
</evidence>
<dbReference type="AlphaFoldDB" id="A0A9N9IQ76"/>
<evidence type="ECO:0000256" key="1">
    <source>
        <dbReference type="SAM" id="MobiDB-lite"/>
    </source>
</evidence>
<feature type="region of interest" description="Disordered" evidence="1">
    <location>
        <begin position="1"/>
        <end position="37"/>
    </location>
</feature>
<accession>A0A9N9IQ76</accession>
<name>A0A9N9IQ76_9GLOM</name>
<reference evidence="2" key="1">
    <citation type="submission" date="2021-06" db="EMBL/GenBank/DDBJ databases">
        <authorList>
            <person name="Kallberg Y."/>
            <person name="Tangrot J."/>
            <person name="Rosling A."/>
        </authorList>
    </citation>
    <scope>NUCLEOTIDE SEQUENCE</scope>
    <source>
        <strain evidence="2">MA453B</strain>
    </source>
</reference>
<sequence length="80" mass="8939">MKTTNCTYNKELETSPKNQPDINNTTDSTSSDERMSCDKQLETTYSTSANESPDILLVFEPLEKATTHLSALSYLTLNDT</sequence>
<feature type="compositionally biased region" description="Polar residues" evidence="1">
    <location>
        <begin position="15"/>
        <end position="29"/>
    </location>
</feature>
<evidence type="ECO:0000313" key="2">
    <source>
        <dbReference type="EMBL" id="CAG8746782.1"/>
    </source>
</evidence>
<organism evidence="2 3">
    <name type="scientific">Dentiscutata erythropus</name>
    <dbReference type="NCBI Taxonomy" id="1348616"/>
    <lineage>
        <taxon>Eukaryota</taxon>
        <taxon>Fungi</taxon>
        <taxon>Fungi incertae sedis</taxon>
        <taxon>Mucoromycota</taxon>
        <taxon>Glomeromycotina</taxon>
        <taxon>Glomeromycetes</taxon>
        <taxon>Diversisporales</taxon>
        <taxon>Gigasporaceae</taxon>
        <taxon>Dentiscutata</taxon>
    </lineage>
</organism>
<keyword evidence="3" id="KW-1185">Reference proteome</keyword>
<dbReference type="EMBL" id="CAJVPY010014476">
    <property type="protein sequence ID" value="CAG8746782.1"/>
    <property type="molecule type" value="Genomic_DNA"/>
</dbReference>
<proteinExistence type="predicted"/>
<comment type="caution">
    <text evidence="2">The sequence shown here is derived from an EMBL/GenBank/DDBJ whole genome shotgun (WGS) entry which is preliminary data.</text>
</comment>